<gene>
    <name evidence="1" type="ORF">H5410_011279</name>
</gene>
<sequence length="386" mass="43825">MARVVLYRFSGTDSLADRISRAERYFTLLGFSEEHWLPLPSLYLDGEALKWFRWMFRNKQFFDWTHFKEKLALRFPKRTYAKSPVVDAQISNILTLLQKIENKYSVTSKQVIVEDVSISVATVFSGEIDFPLVEENSSHVDNIEGLPNTFINDLLGHVDNKLDEMSTGVFTKEIEETSSASSCVAVWTIVSQVFNECFPSCCPLLVAEVQSDTANKMLAEEASGPKHSVTQLIDECSPKDMSKRYVAATFLVHLYLTEFFLEPATIEDLYYEKQILEIEDCIPQSTIPSDELMIIVEHGKFTCELNTHNILCQFSFNRDDIFLVLGAATNLCVWDPGISFNSKALIGYTVNTKPLLLLGSIGTVGFIAYSNSMTQVWDPGQQRYEW</sequence>
<evidence type="ECO:0000313" key="2">
    <source>
        <dbReference type="Proteomes" id="UP000824120"/>
    </source>
</evidence>
<comment type="caution">
    <text evidence="1">The sequence shown here is derived from an EMBL/GenBank/DDBJ whole genome shotgun (WGS) entry which is preliminary data.</text>
</comment>
<accession>A0A9J6AN58</accession>
<name>A0A9J6AN58_SOLCO</name>
<reference evidence="1 2" key="1">
    <citation type="submission" date="2020-09" db="EMBL/GenBank/DDBJ databases">
        <title>De no assembly of potato wild relative species, Solanum commersonii.</title>
        <authorList>
            <person name="Cho K."/>
        </authorList>
    </citation>
    <scope>NUCLEOTIDE SEQUENCE [LARGE SCALE GENOMIC DNA]</scope>
    <source>
        <strain evidence="1">LZ3.2</strain>
        <tissue evidence="1">Leaf</tissue>
    </source>
</reference>
<proteinExistence type="predicted"/>
<organism evidence="1 2">
    <name type="scientific">Solanum commersonii</name>
    <name type="common">Commerson's wild potato</name>
    <name type="synonym">Commerson's nightshade</name>
    <dbReference type="NCBI Taxonomy" id="4109"/>
    <lineage>
        <taxon>Eukaryota</taxon>
        <taxon>Viridiplantae</taxon>
        <taxon>Streptophyta</taxon>
        <taxon>Embryophyta</taxon>
        <taxon>Tracheophyta</taxon>
        <taxon>Spermatophyta</taxon>
        <taxon>Magnoliopsida</taxon>
        <taxon>eudicotyledons</taxon>
        <taxon>Gunneridae</taxon>
        <taxon>Pentapetalae</taxon>
        <taxon>asterids</taxon>
        <taxon>lamiids</taxon>
        <taxon>Solanales</taxon>
        <taxon>Solanaceae</taxon>
        <taxon>Solanoideae</taxon>
        <taxon>Solaneae</taxon>
        <taxon>Solanum</taxon>
    </lineage>
</organism>
<keyword evidence="2" id="KW-1185">Reference proteome</keyword>
<evidence type="ECO:0000313" key="1">
    <source>
        <dbReference type="EMBL" id="KAG5626061.1"/>
    </source>
</evidence>
<dbReference type="Proteomes" id="UP000824120">
    <property type="component" value="Chromosome 2"/>
</dbReference>
<protein>
    <submittedName>
        <fullName evidence="1">Uncharacterized protein</fullName>
    </submittedName>
</protein>
<dbReference type="OrthoDB" id="1305301at2759"/>
<dbReference type="AlphaFoldDB" id="A0A9J6AN58"/>
<dbReference type="EMBL" id="JACXVP010000002">
    <property type="protein sequence ID" value="KAG5626061.1"/>
    <property type="molecule type" value="Genomic_DNA"/>
</dbReference>